<proteinExistence type="predicted"/>
<dbReference type="EMBL" id="OW659477">
    <property type="protein sequence ID" value="CAH2762922.1"/>
    <property type="molecule type" value="Genomic_DNA"/>
</dbReference>
<accession>A0AAU9VHE4</accession>
<gene>
    <name evidence="3" type="primary">thiT</name>
    <name evidence="3" type="ORF">ERYAMS2_01453</name>
    <name evidence="2" type="ORF">ERYAMS_01160</name>
</gene>
<dbReference type="Gene3D" id="1.10.1760.20">
    <property type="match status" value="1"/>
</dbReference>
<dbReference type="GO" id="GO:0015234">
    <property type="term" value="F:thiamine transmembrane transporter activity"/>
    <property type="evidence" value="ECO:0007669"/>
    <property type="project" value="InterPro"/>
</dbReference>
<sequence>MKTKDLATLSVYVALFGALECITNTFDILRLPQGGSVSLSIIVLIIASYHLGFGKSLCVAVLSFLVKCIINTPIVIHWFQFFLDYIFAYSIYSVAGLVPDFKVYDLSLPVGVVVSNLSRFVLHTISGLMFYAEFYRGNVFSGVVSYNATFMIPTTIISFSLILALMPKLNALLIHRTGIKHRN</sequence>
<dbReference type="AlphaFoldDB" id="A0AAU9VHE4"/>
<feature type="transmembrane region" description="Helical" evidence="1">
    <location>
        <begin position="144"/>
        <end position="166"/>
    </location>
</feature>
<dbReference type="Pfam" id="PF09515">
    <property type="entry name" value="Thia_YuaJ"/>
    <property type="match status" value="1"/>
</dbReference>
<dbReference type="InterPro" id="IPR012651">
    <property type="entry name" value="Thia_Transptr_ThiT"/>
</dbReference>
<evidence type="ECO:0000313" key="2">
    <source>
        <dbReference type="EMBL" id="CAH2762891.1"/>
    </source>
</evidence>
<feature type="transmembrane region" description="Helical" evidence="1">
    <location>
        <begin position="110"/>
        <end position="132"/>
    </location>
</feature>
<dbReference type="RefSeq" id="WP_254006640.1">
    <property type="nucleotide sequence ID" value="NZ_OW659477.1"/>
</dbReference>
<dbReference type="Proteomes" id="UP001154111">
    <property type="component" value="Chromosome"/>
</dbReference>
<name>A0AAU9VHE4_9FIRM</name>
<keyword evidence="1" id="KW-0472">Membrane</keyword>
<evidence type="ECO:0000256" key="1">
    <source>
        <dbReference type="SAM" id="Phobius"/>
    </source>
</evidence>
<keyword evidence="1" id="KW-0812">Transmembrane</keyword>
<feature type="transmembrane region" description="Helical" evidence="1">
    <location>
        <begin position="37"/>
        <end position="66"/>
    </location>
</feature>
<evidence type="ECO:0000313" key="5">
    <source>
        <dbReference type="Proteomes" id="UP001154111"/>
    </source>
</evidence>
<keyword evidence="1" id="KW-1133">Transmembrane helix</keyword>
<evidence type="ECO:0000313" key="3">
    <source>
        <dbReference type="EMBL" id="CAH2762922.1"/>
    </source>
</evidence>
<feature type="transmembrane region" description="Helical" evidence="1">
    <location>
        <begin position="78"/>
        <end position="98"/>
    </location>
</feature>
<reference evidence="3" key="1">
    <citation type="submission" date="2022-04" db="EMBL/GenBank/DDBJ databases">
        <authorList>
            <person name="Forde T."/>
        </authorList>
    </citation>
    <scope>NUCLEOTIDE SEQUENCE</scope>
    <source>
        <strain evidence="3">A18Y016a</strain>
        <strain evidence="2">A18Y020d</strain>
    </source>
</reference>
<organism evidence="3 5">
    <name type="scientific">Erysipelothrix amsterdamensis</name>
    <dbReference type="NCBI Taxonomy" id="2929157"/>
    <lineage>
        <taxon>Bacteria</taxon>
        <taxon>Bacillati</taxon>
        <taxon>Bacillota</taxon>
        <taxon>Erysipelotrichia</taxon>
        <taxon>Erysipelotrichales</taxon>
        <taxon>Erysipelotrichaceae</taxon>
        <taxon>Erysipelothrix</taxon>
    </lineage>
</organism>
<keyword evidence="4" id="KW-1185">Reference proteome</keyword>
<dbReference type="GO" id="GO:0005886">
    <property type="term" value="C:plasma membrane"/>
    <property type="evidence" value="ECO:0007669"/>
    <property type="project" value="InterPro"/>
</dbReference>
<dbReference type="EMBL" id="OW659496">
    <property type="protein sequence ID" value="CAH2762891.1"/>
    <property type="molecule type" value="Genomic_DNA"/>
</dbReference>
<evidence type="ECO:0000313" key="4">
    <source>
        <dbReference type="Proteomes" id="UP001154095"/>
    </source>
</evidence>
<protein>
    <submittedName>
        <fullName evidence="3">Energy-coupled thiamine transporter ThiT</fullName>
    </submittedName>
</protein>
<dbReference type="Proteomes" id="UP001154095">
    <property type="component" value="Chromosome"/>
</dbReference>